<evidence type="ECO:0000313" key="1">
    <source>
        <dbReference type="EMBL" id="MEQ2233656.1"/>
    </source>
</evidence>
<accession>A0ABV0TLF8</accession>
<reference evidence="1 2" key="1">
    <citation type="submission" date="2021-06" db="EMBL/GenBank/DDBJ databases">
        <authorList>
            <person name="Palmer J.M."/>
        </authorList>
    </citation>
    <scope>NUCLEOTIDE SEQUENCE [LARGE SCALE GENOMIC DNA]</scope>
    <source>
        <strain evidence="2">if_2019</strain>
        <tissue evidence="1">Muscle</tissue>
    </source>
</reference>
<name>A0ABV0TLF8_9TELE</name>
<keyword evidence="2" id="KW-1185">Reference proteome</keyword>
<sequence>MVQSSPHTLCSSCSSRATWHAPRCVSKKVLECNTSSLLSPLSISPLSSSSSNPLPLLPLSSLPFLPASQQRMCLGERVLVRGKGESR</sequence>
<gene>
    <name evidence="1" type="ORF">ILYODFUR_024016</name>
</gene>
<proteinExistence type="predicted"/>
<dbReference type="Proteomes" id="UP001482620">
    <property type="component" value="Unassembled WGS sequence"/>
</dbReference>
<organism evidence="1 2">
    <name type="scientific">Ilyodon furcidens</name>
    <name type="common">goldbreast splitfin</name>
    <dbReference type="NCBI Taxonomy" id="33524"/>
    <lineage>
        <taxon>Eukaryota</taxon>
        <taxon>Metazoa</taxon>
        <taxon>Chordata</taxon>
        <taxon>Craniata</taxon>
        <taxon>Vertebrata</taxon>
        <taxon>Euteleostomi</taxon>
        <taxon>Actinopterygii</taxon>
        <taxon>Neopterygii</taxon>
        <taxon>Teleostei</taxon>
        <taxon>Neoteleostei</taxon>
        <taxon>Acanthomorphata</taxon>
        <taxon>Ovalentaria</taxon>
        <taxon>Atherinomorphae</taxon>
        <taxon>Cyprinodontiformes</taxon>
        <taxon>Goodeidae</taxon>
        <taxon>Ilyodon</taxon>
    </lineage>
</organism>
<comment type="caution">
    <text evidence="1">The sequence shown here is derived from an EMBL/GenBank/DDBJ whole genome shotgun (WGS) entry which is preliminary data.</text>
</comment>
<dbReference type="EMBL" id="JAHRIQ010037561">
    <property type="protein sequence ID" value="MEQ2233656.1"/>
    <property type="molecule type" value="Genomic_DNA"/>
</dbReference>
<evidence type="ECO:0000313" key="2">
    <source>
        <dbReference type="Proteomes" id="UP001482620"/>
    </source>
</evidence>
<protein>
    <submittedName>
        <fullName evidence="1">Uncharacterized protein</fullName>
    </submittedName>
</protein>